<comment type="caution">
    <text evidence="1">The sequence shown here is derived from an EMBL/GenBank/DDBJ whole genome shotgun (WGS) entry which is preliminary data.</text>
</comment>
<dbReference type="Proteomes" id="UP001595607">
    <property type="component" value="Unassembled WGS sequence"/>
</dbReference>
<accession>A0ABV7MA18</accession>
<dbReference type="Pfam" id="PF18845">
    <property type="entry name" value="baeRF_family3"/>
    <property type="match status" value="1"/>
</dbReference>
<proteinExistence type="predicted"/>
<evidence type="ECO:0000313" key="1">
    <source>
        <dbReference type="EMBL" id="MFC3302208.1"/>
    </source>
</evidence>
<sequence length="377" mass="41458">MKSSKTTELLEKIKGFLPEPDSEGKLAKDRVLSLLYPTPDFDGDHEKFEIVKRNLLSRLEDADAGPEVMRGAIREIVASLGQADLPPGGFAIFTTGEETTFVELSKRPQPRLQLGTSALALPVLADAATSHRFWIAVLDVEQPMLLHVVDGIVKDKTPREVMTLSDALKQCEPMDDIVWHSASSVRRSGAQPIYHALGVAADDLRKDEIRQVLTAFGKQVADIVRGDDPLILAGDPARIGAFKEHFSHRNLLDEGIQAAGEALKQDELLERAFSLMDERQAALDHETVSELDTSNALRGSDELRRAAIEGRIDTILLHPDHAGFLPGDDERLSLPEDADEAFATRSEAVSYTVRHGGRLILTREHTADGPIAITRYD</sequence>
<gene>
    <name evidence="1" type="ORF">ACFONP_05625</name>
</gene>
<dbReference type="RefSeq" id="WP_189570268.1">
    <property type="nucleotide sequence ID" value="NZ_BMXU01000001.1"/>
</dbReference>
<reference evidence="2" key="1">
    <citation type="journal article" date="2019" name="Int. J. Syst. Evol. Microbiol.">
        <title>The Global Catalogue of Microorganisms (GCM) 10K type strain sequencing project: providing services to taxonomists for standard genome sequencing and annotation.</title>
        <authorList>
            <consortium name="The Broad Institute Genomics Platform"/>
            <consortium name="The Broad Institute Genome Sequencing Center for Infectious Disease"/>
            <person name="Wu L."/>
            <person name="Ma J."/>
        </authorList>
    </citation>
    <scope>NUCLEOTIDE SEQUENCE [LARGE SCALE GENOMIC DNA]</scope>
    <source>
        <strain evidence="2">KCTC 22245</strain>
    </source>
</reference>
<organism evidence="1 2">
    <name type="scientific">Parvularcula lutaonensis</name>
    <dbReference type="NCBI Taxonomy" id="491923"/>
    <lineage>
        <taxon>Bacteria</taxon>
        <taxon>Pseudomonadati</taxon>
        <taxon>Pseudomonadota</taxon>
        <taxon>Alphaproteobacteria</taxon>
        <taxon>Parvularculales</taxon>
        <taxon>Parvularculaceae</taxon>
        <taxon>Parvularcula</taxon>
    </lineage>
</organism>
<dbReference type="InterPro" id="IPR041289">
    <property type="entry name" value="Bact_RF_family3"/>
</dbReference>
<evidence type="ECO:0000313" key="2">
    <source>
        <dbReference type="Proteomes" id="UP001595607"/>
    </source>
</evidence>
<name>A0ABV7MA18_9PROT</name>
<dbReference type="EMBL" id="JBHRVA010000002">
    <property type="protein sequence ID" value="MFC3302208.1"/>
    <property type="molecule type" value="Genomic_DNA"/>
</dbReference>
<protein>
    <submittedName>
        <fullName evidence="1">Uncharacterized protein</fullName>
    </submittedName>
</protein>
<keyword evidence="2" id="KW-1185">Reference proteome</keyword>